<evidence type="ECO:0000256" key="4">
    <source>
        <dbReference type="ARBA" id="ARBA00011268"/>
    </source>
</evidence>
<sequence>MALSPLLPLSLLLIVSFITNNKTLAGDPDIISDFTVPQQTNNTSINGSFFTYTGLRGLLTHRPQTPQTSFKATKVTMLEFPALNGQSISYALFQFPSGSINPPHTHPRASELLFLLHGSLQVGFVDTKRGLYTQTVEAGDMFIFPKGLIHYQYNPHVAHATAISAFPSANAGTVSLPISLFGTGIDEVVLAKAFNIDVSTVKKIIDSVNKS</sequence>
<dbReference type="SUPFAM" id="SSF51182">
    <property type="entry name" value="RmlC-like cupins"/>
    <property type="match status" value="1"/>
</dbReference>
<dbReference type="EMBL" id="JAWXYG010000001">
    <property type="protein sequence ID" value="KAK4283979.1"/>
    <property type="molecule type" value="Genomic_DNA"/>
</dbReference>
<dbReference type="CDD" id="cd02241">
    <property type="entry name" value="cupin_OxOx"/>
    <property type="match status" value="1"/>
</dbReference>
<evidence type="ECO:0000256" key="12">
    <source>
        <dbReference type="PIRSR" id="PIRSR601929-2"/>
    </source>
</evidence>
<evidence type="ECO:0000256" key="3">
    <source>
        <dbReference type="ARBA" id="ARBA00007456"/>
    </source>
</evidence>
<comment type="function">
    <text evidence="1">May play a role in plant defense. Probably has no oxalate oxidase activity even if the active site is conserved.</text>
</comment>
<dbReference type="InterPro" id="IPR001929">
    <property type="entry name" value="Germin"/>
</dbReference>
<evidence type="ECO:0000259" key="14">
    <source>
        <dbReference type="SMART" id="SM00835"/>
    </source>
</evidence>
<keyword evidence="8 13" id="KW-0732">Signal</keyword>
<dbReference type="Gene3D" id="2.60.120.10">
    <property type="entry name" value="Jelly Rolls"/>
    <property type="match status" value="1"/>
</dbReference>
<keyword evidence="7 11" id="KW-0479">Metal-binding</keyword>
<evidence type="ECO:0000256" key="5">
    <source>
        <dbReference type="ARBA" id="ARBA00022523"/>
    </source>
</evidence>
<evidence type="ECO:0000256" key="7">
    <source>
        <dbReference type="ARBA" id="ARBA00022723"/>
    </source>
</evidence>
<feature type="binding site" evidence="11">
    <location>
        <position position="111"/>
    </location>
    <ligand>
        <name>oxalate</name>
        <dbReference type="ChEBI" id="CHEBI:30623"/>
    </ligand>
</feature>
<dbReference type="FunFam" id="2.60.120.10:FF:000098">
    <property type="entry name" value="Germin-like protein 9-3"/>
    <property type="match status" value="1"/>
</dbReference>
<comment type="caution">
    <text evidence="15">The sequence shown here is derived from an EMBL/GenBank/DDBJ whole genome shotgun (WGS) entry which is preliminary data.</text>
</comment>
<dbReference type="GO" id="GO:0048046">
    <property type="term" value="C:apoplast"/>
    <property type="evidence" value="ECO:0007669"/>
    <property type="project" value="UniProtKB-SubCell"/>
</dbReference>
<dbReference type="SMART" id="SM00835">
    <property type="entry name" value="Cupin_1"/>
    <property type="match status" value="1"/>
</dbReference>
<keyword evidence="5 13" id="KW-0052">Apoplast</keyword>
<evidence type="ECO:0000256" key="2">
    <source>
        <dbReference type="ARBA" id="ARBA00004271"/>
    </source>
</evidence>
<comment type="subcellular location">
    <subcellularLocation>
        <location evidence="2 13">Secreted</location>
        <location evidence="2 13">Extracellular space</location>
        <location evidence="2 13">Apoplast</location>
    </subcellularLocation>
</comment>
<dbReference type="AlphaFoldDB" id="A0AAE1N7G7"/>
<dbReference type="InterPro" id="IPR011051">
    <property type="entry name" value="RmlC_Cupin_sf"/>
</dbReference>
<dbReference type="Proteomes" id="UP001293593">
    <property type="component" value="Unassembled WGS sequence"/>
</dbReference>
<keyword evidence="16" id="KW-1185">Reference proteome</keyword>
<evidence type="ECO:0000256" key="13">
    <source>
        <dbReference type="RuleBase" id="RU366015"/>
    </source>
</evidence>
<feature type="binding site" evidence="11">
    <location>
        <position position="101"/>
    </location>
    <ligand>
        <name>oxalate</name>
        <dbReference type="ChEBI" id="CHEBI:30623"/>
    </ligand>
</feature>
<dbReference type="InterPro" id="IPR014710">
    <property type="entry name" value="RmlC-like_jellyroll"/>
</dbReference>
<evidence type="ECO:0000313" key="16">
    <source>
        <dbReference type="Proteomes" id="UP001293593"/>
    </source>
</evidence>
<organism evidence="15 16">
    <name type="scientific">Acacia crassicarpa</name>
    <name type="common">northern wattle</name>
    <dbReference type="NCBI Taxonomy" id="499986"/>
    <lineage>
        <taxon>Eukaryota</taxon>
        <taxon>Viridiplantae</taxon>
        <taxon>Streptophyta</taxon>
        <taxon>Embryophyta</taxon>
        <taxon>Tracheophyta</taxon>
        <taxon>Spermatophyta</taxon>
        <taxon>Magnoliopsida</taxon>
        <taxon>eudicotyledons</taxon>
        <taxon>Gunneridae</taxon>
        <taxon>Pentapetalae</taxon>
        <taxon>rosids</taxon>
        <taxon>fabids</taxon>
        <taxon>Fabales</taxon>
        <taxon>Fabaceae</taxon>
        <taxon>Caesalpinioideae</taxon>
        <taxon>mimosoid clade</taxon>
        <taxon>Acacieae</taxon>
        <taxon>Acacia</taxon>
    </lineage>
</organism>
<dbReference type="PRINTS" id="PR00325">
    <property type="entry name" value="GERMIN"/>
</dbReference>
<feature type="binding site" evidence="12">
    <location>
        <position position="106"/>
    </location>
    <ligand>
        <name>Mn(2+)</name>
        <dbReference type="ChEBI" id="CHEBI:29035"/>
    </ligand>
</feature>
<accession>A0AAE1N7G7</accession>
<feature type="chain" id="PRO_5041767966" description="Germin-like protein" evidence="13">
    <location>
        <begin position="26"/>
        <end position="211"/>
    </location>
</feature>
<dbReference type="PANTHER" id="PTHR31238">
    <property type="entry name" value="GERMIN-LIKE PROTEIN SUBFAMILY 3 MEMBER 3"/>
    <property type="match status" value="1"/>
</dbReference>
<evidence type="ECO:0000256" key="8">
    <source>
        <dbReference type="ARBA" id="ARBA00022729"/>
    </source>
</evidence>
<proteinExistence type="inferred from homology"/>
<comment type="subunit">
    <text evidence="4">Oligomer (believed to be a pentamer but probably hexamer).</text>
</comment>
<feature type="binding site" evidence="12">
    <location>
        <position position="150"/>
    </location>
    <ligand>
        <name>Mn(2+)</name>
        <dbReference type="ChEBI" id="CHEBI:29035"/>
    </ligand>
</feature>
<keyword evidence="10 11" id="KW-0464">Manganese</keyword>
<dbReference type="GO" id="GO:0030145">
    <property type="term" value="F:manganese ion binding"/>
    <property type="evidence" value="ECO:0007669"/>
    <property type="project" value="UniProtKB-UniRule"/>
</dbReference>
<name>A0AAE1N7G7_9FABA</name>
<feature type="binding site" evidence="12">
    <location>
        <position position="104"/>
    </location>
    <ligand>
        <name>Mn(2+)</name>
        <dbReference type="ChEBI" id="CHEBI:29035"/>
    </ligand>
</feature>
<feature type="domain" description="Cupin type-1" evidence="14">
    <location>
        <begin position="56"/>
        <end position="202"/>
    </location>
</feature>
<evidence type="ECO:0000256" key="6">
    <source>
        <dbReference type="ARBA" id="ARBA00022525"/>
    </source>
</evidence>
<dbReference type="InterPro" id="IPR006045">
    <property type="entry name" value="Cupin_1"/>
</dbReference>
<reference evidence="15" key="1">
    <citation type="submission" date="2023-10" db="EMBL/GenBank/DDBJ databases">
        <title>Chromosome-level genome of the transformable northern wattle, Acacia crassicarpa.</title>
        <authorList>
            <person name="Massaro I."/>
            <person name="Sinha N.R."/>
            <person name="Poethig S."/>
            <person name="Leichty A.R."/>
        </authorList>
    </citation>
    <scope>NUCLEOTIDE SEQUENCE</scope>
    <source>
        <strain evidence="15">Acra3RX</strain>
        <tissue evidence="15">Leaf</tissue>
    </source>
</reference>
<evidence type="ECO:0000256" key="9">
    <source>
        <dbReference type="ARBA" id="ARBA00023180"/>
    </source>
</evidence>
<keyword evidence="9" id="KW-0325">Glycoprotein</keyword>
<evidence type="ECO:0000313" key="15">
    <source>
        <dbReference type="EMBL" id="KAK4283979.1"/>
    </source>
</evidence>
<comment type="similarity">
    <text evidence="3 13">Belongs to the germin family.</text>
</comment>
<feature type="binding site" evidence="12">
    <location>
        <position position="111"/>
    </location>
    <ligand>
        <name>Mn(2+)</name>
        <dbReference type="ChEBI" id="CHEBI:29035"/>
    </ligand>
</feature>
<evidence type="ECO:0000256" key="11">
    <source>
        <dbReference type="PIRSR" id="PIRSR601929-1"/>
    </source>
</evidence>
<evidence type="ECO:0000256" key="1">
    <source>
        <dbReference type="ARBA" id="ARBA00003629"/>
    </source>
</evidence>
<gene>
    <name evidence="15" type="ORF">QN277_000874</name>
</gene>
<feature type="signal peptide" evidence="13">
    <location>
        <begin position="1"/>
        <end position="25"/>
    </location>
</feature>
<evidence type="ECO:0000256" key="10">
    <source>
        <dbReference type="ARBA" id="ARBA00023211"/>
    </source>
</evidence>
<feature type="binding site" evidence="11">
    <location>
        <position position="106"/>
    </location>
    <ligand>
        <name>oxalate</name>
        <dbReference type="ChEBI" id="CHEBI:30623"/>
    </ligand>
</feature>
<dbReference type="Pfam" id="PF00190">
    <property type="entry name" value="Cupin_1"/>
    <property type="match status" value="1"/>
</dbReference>
<protein>
    <recommendedName>
        <fullName evidence="13">Germin-like protein</fullName>
    </recommendedName>
</protein>
<keyword evidence="6 13" id="KW-0964">Secreted</keyword>